<dbReference type="Proteomes" id="UP000003947">
    <property type="component" value="Unassembled WGS sequence"/>
</dbReference>
<evidence type="ECO:0000256" key="3">
    <source>
        <dbReference type="ARBA" id="ARBA00022525"/>
    </source>
</evidence>
<dbReference type="GO" id="GO:0005509">
    <property type="term" value="F:calcium ion binding"/>
    <property type="evidence" value="ECO:0007669"/>
    <property type="project" value="InterPro"/>
</dbReference>
<comment type="cofactor">
    <cofactor evidence="1">
        <name>Ca(2+)</name>
        <dbReference type="ChEBI" id="CHEBI:29108"/>
    </cofactor>
</comment>
<evidence type="ECO:0000256" key="4">
    <source>
        <dbReference type="ARBA" id="ARBA00022737"/>
    </source>
</evidence>
<evidence type="ECO:0000259" key="5">
    <source>
        <dbReference type="Pfam" id="PF08548"/>
    </source>
</evidence>
<evidence type="ECO:0000313" key="6">
    <source>
        <dbReference type="EMBL" id="EIM25594.1"/>
    </source>
</evidence>
<keyword evidence="4" id="KW-0677">Repeat</keyword>
<evidence type="ECO:0000256" key="2">
    <source>
        <dbReference type="ARBA" id="ARBA00004613"/>
    </source>
</evidence>
<dbReference type="eggNOG" id="COG2931">
    <property type="taxonomic scope" value="Bacteria"/>
</dbReference>
<dbReference type="InterPro" id="IPR011049">
    <property type="entry name" value="Serralysin-like_metalloprot_C"/>
</dbReference>
<feature type="domain" description="Peptidase M10 serralysin C-terminal" evidence="5">
    <location>
        <begin position="137"/>
        <end position="249"/>
    </location>
</feature>
<dbReference type="NCBIfam" id="TIGR03661">
    <property type="entry name" value="T1SS_VCA0849"/>
    <property type="match status" value="1"/>
</dbReference>
<accession>I4YNQ2</accession>
<dbReference type="Pfam" id="PF08548">
    <property type="entry name" value="Peptidase_M10_C"/>
    <property type="match status" value="1"/>
</dbReference>
<dbReference type="AlphaFoldDB" id="I4YNQ2"/>
<comment type="subcellular location">
    <subcellularLocation>
        <location evidence="2">Secreted</location>
    </subcellularLocation>
</comment>
<keyword evidence="7" id="KW-1185">Reference proteome</keyword>
<dbReference type="Pfam" id="PF00353">
    <property type="entry name" value="HemolysinCabind"/>
    <property type="match status" value="1"/>
</dbReference>
<dbReference type="SUPFAM" id="SSF51120">
    <property type="entry name" value="beta-Roll"/>
    <property type="match status" value="1"/>
</dbReference>
<reference evidence="6 7" key="1">
    <citation type="submission" date="2012-02" db="EMBL/GenBank/DDBJ databases">
        <title>Improved High-Quality Draft sequence of Microvirga sp. WSM3557.</title>
        <authorList>
            <consortium name="US DOE Joint Genome Institute"/>
            <person name="Lucas S."/>
            <person name="Han J."/>
            <person name="Lapidus A."/>
            <person name="Cheng J.-F."/>
            <person name="Goodwin L."/>
            <person name="Pitluck S."/>
            <person name="Peters L."/>
            <person name="Zhang X."/>
            <person name="Detter J.C."/>
            <person name="Han C."/>
            <person name="Tapia R."/>
            <person name="Land M."/>
            <person name="Hauser L."/>
            <person name="Kyrpides N."/>
            <person name="Ivanova N."/>
            <person name="Pagani I."/>
            <person name="Brau L."/>
            <person name="Yates R."/>
            <person name="O'Hara G."/>
            <person name="Rui T."/>
            <person name="Howieson J."/>
            <person name="Reeve W."/>
            <person name="Woyke T."/>
        </authorList>
    </citation>
    <scope>NUCLEOTIDE SEQUENCE [LARGE SCALE GENOMIC DNA]</scope>
    <source>
        <strain evidence="6 7">WSM3557</strain>
    </source>
</reference>
<dbReference type="Gene3D" id="2.150.10.10">
    <property type="entry name" value="Serralysin-like metalloprotease, C-terminal"/>
    <property type="match status" value="1"/>
</dbReference>
<evidence type="ECO:0000256" key="1">
    <source>
        <dbReference type="ARBA" id="ARBA00001913"/>
    </source>
</evidence>
<keyword evidence="3" id="KW-0964">Secreted</keyword>
<dbReference type="EMBL" id="JH660647">
    <property type="protein sequence ID" value="EIM25594.1"/>
    <property type="molecule type" value="Genomic_DNA"/>
</dbReference>
<dbReference type="InterPro" id="IPR013858">
    <property type="entry name" value="Peptidase_M10B_C"/>
</dbReference>
<dbReference type="InterPro" id="IPR019960">
    <property type="entry name" value="T1SS_VCA0849"/>
</dbReference>
<dbReference type="RefSeq" id="WP_009494053.1">
    <property type="nucleotide sequence ID" value="NZ_CP141048.1"/>
</dbReference>
<sequence length="262" mass="28132">MATFTWSGPYGFQPEYFNFSNLVLADRYEHSSTTFKAVYGALGRSWDKFDGYGFTYTADGIPTGGIVTSYSGVDAGRKVATLTGAKISVVSLVDAASTYSTEDDLRVLKSVLSGKDVITGGRHNDTLNGFNGNDTITGGGGADTLTGGKGADRFMYKSLSDSRGFNFDTITDFSRSQGDKIDLSKIDAKAGIGGNQAFKFIGTAEFSGHKGELRYFVGEFEDDYGNVHTQAHVQADVNGDGRADFELALNNISTITKSYFIL</sequence>
<dbReference type="InterPro" id="IPR018511">
    <property type="entry name" value="Hemolysin-typ_Ca-bd_CS"/>
</dbReference>
<protein>
    <submittedName>
        <fullName evidence="6">Type 1 secretion C-terminal target domain (VC_A0849 subclass)</fullName>
    </submittedName>
</protein>
<gene>
    <name evidence="6" type="ORF">MicloDRAFT_00063210</name>
</gene>
<dbReference type="PROSITE" id="PS00330">
    <property type="entry name" value="HEMOLYSIN_CALCIUM"/>
    <property type="match status" value="2"/>
</dbReference>
<dbReference type="InterPro" id="IPR001343">
    <property type="entry name" value="Hemolysn_Ca-bd"/>
</dbReference>
<organism evidence="6 7">
    <name type="scientific">Microvirga lotononidis</name>
    <dbReference type="NCBI Taxonomy" id="864069"/>
    <lineage>
        <taxon>Bacteria</taxon>
        <taxon>Pseudomonadati</taxon>
        <taxon>Pseudomonadota</taxon>
        <taxon>Alphaproteobacteria</taxon>
        <taxon>Hyphomicrobiales</taxon>
        <taxon>Methylobacteriaceae</taxon>
        <taxon>Microvirga</taxon>
    </lineage>
</organism>
<dbReference type="PRINTS" id="PR00313">
    <property type="entry name" value="CABNDNGRPT"/>
</dbReference>
<name>I4YNQ2_9HYPH</name>
<dbReference type="GO" id="GO:0005615">
    <property type="term" value="C:extracellular space"/>
    <property type="evidence" value="ECO:0007669"/>
    <property type="project" value="InterPro"/>
</dbReference>
<proteinExistence type="predicted"/>
<dbReference type="HOGENOM" id="CLU_1060956_0_0_5"/>
<evidence type="ECO:0000313" key="7">
    <source>
        <dbReference type="Proteomes" id="UP000003947"/>
    </source>
</evidence>
<dbReference type="PATRIC" id="fig|864069.3.peg.6768"/>
<dbReference type="OrthoDB" id="419320at2"/>
<dbReference type="STRING" id="864069.MicloDRAFT_00063210"/>